<feature type="region of interest" description="Disordered" evidence="6">
    <location>
        <begin position="27"/>
        <end position="94"/>
    </location>
</feature>
<evidence type="ECO:0000256" key="1">
    <source>
        <dbReference type="ARBA" id="ARBA00004168"/>
    </source>
</evidence>
<comment type="caution">
    <text evidence="10">The sequence shown here is derived from an EMBL/GenBank/DDBJ whole genome shotgun (WGS) entry which is preliminary data.</text>
</comment>
<feature type="signal peptide" evidence="8">
    <location>
        <begin position="1"/>
        <end position="27"/>
    </location>
</feature>
<comment type="subcellular location">
    <subcellularLocation>
        <location evidence="1">Secreted</location>
        <location evidence="1">Cell wall</location>
        <topology evidence="1">Peptidoglycan-anchor</topology>
    </subcellularLocation>
</comment>
<keyword evidence="11" id="KW-1185">Reference proteome</keyword>
<evidence type="ECO:0000256" key="8">
    <source>
        <dbReference type="SAM" id="SignalP"/>
    </source>
</evidence>
<organism evidence="10 11">
    <name type="scientific">Croceifilum oryzae</name>
    <dbReference type="NCBI Taxonomy" id="1553429"/>
    <lineage>
        <taxon>Bacteria</taxon>
        <taxon>Bacillati</taxon>
        <taxon>Bacillota</taxon>
        <taxon>Bacilli</taxon>
        <taxon>Bacillales</taxon>
        <taxon>Thermoactinomycetaceae</taxon>
        <taxon>Croceifilum</taxon>
    </lineage>
</organism>
<feature type="domain" description="Gram-positive cocci surface proteins LPxTG" evidence="9">
    <location>
        <begin position="85"/>
        <end position="123"/>
    </location>
</feature>
<keyword evidence="7" id="KW-1133">Transmembrane helix</keyword>
<keyword evidence="7" id="KW-0472">Membrane</keyword>
<evidence type="ECO:0000256" key="3">
    <source>
        <dbReference type="ARBA" id="ARBA00022525"/>
    </source>
</evidence>
<evidence type="ECO:0000256" key="2">
    <source>
        <dbReference type="ARBA" id="ARBA00022512"/>
    </source>
</evidence>
<accession>A0AAJ1TH83</accession>
<keyword evidence="4 8" id="KW-0732">Signal</keyword>
<evidence type="ECO:0000256" key="4">
    <source>
        <dbReference type="ARBA" id="ARBA00022729"/>
    </source>
</evidence>
<dbReference type="NCBIfam" id="TIGR01167">
    <property type="entry name" value="LPXTG_anchor"/>
    <property type="match status" value="1"/>
</dbReference>
<keyword evidence="7" id="KW-0812">Transmembrane</keyword>
<feature type="compositionally biased region" description="Basic and acidic residues" evidence="6">
    <location>
        <begin position="67"/>
        <end position="88"/>
    </location>
</feature>
<reference evidence="10 11" key="1">
    <citation type="submission" date="2023-07" db="EMBL/GenBank/DDBJ databases">
        <title>Genomic Encyclopedia of Type Strains, Phase IV (KMG-IV): sequencing the most valuable type-strain genomes for metagenomic binning, comparative biology and taxonomic classification.</title>
        <authorList>
            <person name="Goeker M."/>
        </authorList>
    </citation>
    <scope>NUCLEOTIDE SEQUENCE [LARGE SCALE GENOMIC DNA]</scope>
    <source>
        <strain evidence="10 11">DSM 46876</strain>
    </source>
</reference>
<evidence type="ECO:0000256" key="6">
    <source>
        <dbReference type="SAM" id="MobiDB-lite"/>
    </source>
</evidence>
<feature type="transmembrane region" description="Helical" evidence="7">
    <location>
        <begin position="98"/>
        <end position="118"/>
    </location>
</feature>
<name>A0AAJ1TH83_9BACL</name>
<dbReference type="Proteomes" id="UP001238450">
    <property type="component" value="Unassembled WGS sequence"/>
</dbReference>
<evidence type="ECO:0000313" key="10">
    <source>
        <dbReference type="EMBL" id="MDQ0418880.1"/>
    </source>
</evidence>
<protein>
    <submittedName>
        <fullName evidence="10">LPXTG-motif cell wall-anchored protein</fullName>
    </submittedName>
</protein>
<proteinExistence type="predicted"/>
<dbReference type="Pfam" id="PF00746">
    <property type="entry name" value="Gram_pos_anchor"/>
    <property type="match status" value="1"/>
</dbReference>
<evidence type="ECO:0000256" key="7">
    <source>
        <dbReference type="SAM" id="Phobius"/>
    </source>
</evidence>
<keyword evidence="3" id="KW-0964">Secreted</keyword>
<keyword evidence="5" id="KW-0572">Peptidoglycan-anchor</keyword>
<dbReference type="AlphaFoldDB" id="A0AAJ1TH83"/>
<evidence type="ECO:0000313" key="11">
    <source>
        <dbReference type="Proteomes" id="UP001238450"/>
    </source>
</evidence>
<sequence length="127" mass="13431">MKSTTKVFGVIATLALSITTFHGVSFASDEGTVPEKDMHKSETTKHSTSDKGNLSEKTKQTTSDKGNITKENKPATKTDTAQSKDVKGGKLPKTATNYPIVTAVSAAALLAGAGILVVRRRRQAQAQ</sequence>
<evidence type="ECO:0000259" key="9">
    <source>
        <dbReference type="Pfam" id="PF00746"/>
    </source>
</evidence>
<keyword evidence="2" id="KW-0134">Cell wall</keyword>
<feature type="compositionally biased region" description="Basic and acidic residues" evidence="6">
    <location>
        <begin position="33"/>
        <end position="59"/>
    </location>
</feature>
<dbReference type="InterPro" id="IPR019931">
    <property type="entry name" value="LPXTG_anchor"/>
</dbReference>
<dbReference type="EMBL" id="JAUSUV010000020">
    <property type="protein sequence ID" value="MDQ0418880.1"/>
    <property type="molecule type" value="Genomic_DNA"/>
</dbReference>
<feature type="chain" id="PRO_5042581189" evidence="8">
    <location>
        <begin position="28"/>
        <end position="127"/>
    </location>
</feature>
<dbReference type="RefSeq" id="WP_307254859.1">
    <property type="nucleotide sequence ID" value="NZ_JAUSUV010000020.1"/>
</dbReference>
<evidence type="ECO:0000256" key="5">
    <source>
        <dbReference type="ARBA" id="ARBA00023088"/>
    </source>
</evidence>
<gene>
    <name evidence="10" type="ORF">J2Z48_003085</name>
</gene>